<organism evidence="2 3">
    <name type="scientific">Flectobacillus roseus</name>
    <dbReference type="NCBI Taxonomy" id="502259"/>
    <lineage>
        <taxon>Bacteria</taxon>
        <taxon>Pseudomonadati</taxon>
        <taxon>Bacteroidota</taxon>
        <taxon>Cytophagia</taxon>
        <taxon>Cytophagales</taxon>
        <taxon>Flectobacillaceae</taxon>
        <taxon>Flectobacillus</taxon>
    </lineage>
</organism>
<feature type="transmembrane region" description="Helical" evidence="1">
    <location>
        <begin position="231"/>
        <end position="252"/>
    </location>
</feature>
<keyword evidence="3" id="KW-1185">Reference proteome</keyword>
<sequence>MNFLDYLTTLTTADTRQAQGRLVKVSATTAYGLTFIFSDAKPSVITYPKGALLGRIRQTTTVVDKNTKKTVAYTAVDLDEPLLVDAVNQKYLTYLWFKPTELEFADNGEQPRADNKTELVPLYCNTTSGVKLRPEANTLKKELKTVSYGNIVGYTDKSTKKYLTITFLKVFDAKGKAIGWVASDYVSYIKPQSKALPKVDSTGGATTVIVSQDDDPQSGISDSTGAGILKVVLYGFFFLLFGLFFYSSYRAYKDKKNERKAKLV</sequence>
<gene>
    <name evidence="2" type="ORF">QM524_07160</name>
</gene>
<accession>A0ABT6Y5Y9</accession>
<evidence type="ECO:0000313" key="2">
    <source>
        <dbReference type="EMBL" id="MDI9858980.1"/>
    </source>
</evidence>
<dbReference type="RefSeq" id="WP_283344052.1">
    <property type="nucleotide sequence ID" value="NZ_JASHIF010000005.1"/>
</dbReference>
<dbReference type="Proteomes" id="UP001236507">
    <property type="component" value="Unassembled WGS sequence"/>
</dbReference>
<keyword evidence="1" id="KW-1133">Transmembrane helix</keyword>
<evidence type="ECO:0000313" key="3">
    <source>
        <dbReference type="Proteomes" id="UP001236507"/>
    </source>
</evidence>
<dbReference type="EMBL" id="JASHIF010000005">
    <property type="protein sequence ID" value="MDI9858980.1"/>
    <property type="molecule type" value="Genomic_DNA"/>
</dbReference>
<keyword evidence="1" id="KW-0812">Transmembrane</keyword>
<protein>
    <submittedName>
        <fullName evidence="2">SH3 domain-containing protein</fullName>
    </submittedName>
</protein>
<reference evidence="2 3" key="1">
    <citation type="submission" date="2023-05" db="EMBL/GenBank/DDBJ databases">
        <title>Novel species of genus Flectobacillus isolated from stream in China.</title>
        <authorList>
            <person name="Lu H."/>
        </authorList>
    </citation>
    <scope>NUCLEOTIDE SEQUENCE [LARGE SCALE GENOMIC DNA]</scope>
    <source>
        <strain evidence="2 3">KCTC 42575</strain>
    </source>
</reference>
<evidence type="ECO:0000256" key="1">
    <source>
        <dbReference type="SAM" id="Phobius"/>
    </source>
</evidence>
<dbReference type="Gene3D" id="2.30.30.40">
    <property type="entry name" value="SH3 Domains"/>
    <property type="match status" value="1"/>
</dbReference>
<keyword evidence="1" id="KW-0472">Membrane</keyword>
<proteinExistence type="predicted"/>
<name>A0ABT6Y5Y9_9BACT</name>
<comment type="caution">
    <text evidence="2">The sequence shown here is derived from an EMBL/GenBank/DDBJ whole genome shotgun (WGS) entry which is preliminary data.</text>
</comment>